<proteinExistence type="inferred from homology"/>
<dbReference type="InterPro" id="IPR004947">
    <property type="entry name" value="DNase_II"/>
</dbReference>
<evidence type="ECO:0000256" key="2">
    <source>
        <dbReference type="ARBA" id="ARBA00007527"/>
    </source>
</evidence>
<evidence type="ECO:0000313" key="6">
    <source>
        <dbReference type="Proteomes" id="UP000694523"/>
    </source>
</evidence>
<evidence type="ECO:0000256" key="1">
    <source>
        <dbReference type="ARBA" id="ARBA00000447"/>
    </source>
</evidence>
<dbReference type="Pfam" id="PF03265">
    <property type="entry name" value="DNase_II"/>
    <property type="match status" value="1"/>
</dbReference>
<dbReference type="PANTHER" id="PTHR10858">
    <property type="entry name" value="DEOXYRIBONUCLEASE II"/>
    <property type="match status" value="1"/>
</dbReference>
<dbReference type="Proteomes" id="UP000694523">
    <property type="component" value="Unplaced"/>
</dbReference>
<name>A0A8C6SEP2_9GOBI</name>
<dbReference type="GO" id="GO:0006309">
    <property type="term" value="P:apoptotic DNA fragmentation"/>
    <property type="evidence" value="ECO:0007669"/>
    <property type="project" value="TreeGrafter"/>
</dbReference>
<evidence type="ECO:0000256" key="4">
    <source>
        <dbReference type="ARBA" id="ARBA00022801"/>
    </source>
</evidence>
<dbReference type="PANTHER" id="PTHR10858:SF23">
    <property type="entry name" value="DEOXYRIBONUCLEASE II"/>
    <property type="match status" value="1"/>
</dbReference>
<dbReference type="Ensembl" id="ENSNMLT00000004908.1">
    <property type="protein sequence ID" value="ENSNMLP00000004281.1"/>
    <property type="gene ID" value="ENSNMLG00000003169.1"/>
</dbReference>
<dbReference type="EC" id="3.1.22.1" evidence="3"/>
<reference evidence="5" key="1">
    <citation type="submission" date="2025-08" db="UniProtKB">
        <authorList>
            <consortium name="Ensembl"/>
        </authorList>
    </citation>
    <scope>IDENTIFICATION</scope>
</reference>
<keyword evidence="4" id="KW-0378">Hydrolase</keyword>
<accession>A0A8C6SEP2</accession>
<keyword evidence="6" id="KW-1185">Reference proteome</keyword>
<comment type="catalytic activity">
    <reaction evidence="1">
        <text>Endonucleolytic cleavage to nucleoside 3'-phosphates and 3'-phosphooligonucleotide end-products.</text>
        <dbReference type="EC" id="3.1.22.1"/>
    </reaction>
</comment>
<dbReference type="AlphaFoldDB" id="A0A8C6SEP2"/>
<protein>
    <recommendedName>
        <fullName evidence="3">deoxyribonuclease II</fullName>
        <ecNumber evidence="3">3.1.22.1</ecNumber>
    </recommendedName>
</protein>
<evidence type="ECO:0000256" key="3">
    <source>
        <dbReference type="ARBA" id="ARBA00012036"/>
    </source>
</evidence>
<comment type="similarity">
    <text evidence="2">Belongs to the DNase II family.</text>
</comment>
<evidence type="ECO:0000313" key="5">
    <source>
        <dbReference type="Ensembl" id="ENSNMLP00000004281.1"/>
    </source>
</evidence>
<dbReference type="GO" id="GO:0004531">
    <property type="term" value="F:deoxyribonuclease II activity"/>
    <property type="evidence" value="ECO:0007669"/>
    <property type="project" value="UniProtKB-EC"/>
</dbReference>
<sequence length="324" mass="35827">VAENLLVLVGEVEQMTVNLMKSLFQPPSFGFLSYSDQPPGANANMRLFGHSKGLVLGDSSTETSVWITHSTPQFPFRRDQNRFWPDSGKQMGQSFLCVSLPFPALSTVGKNQRPSPAAILFQISVPGFPLITLTGSPSMLFAPDHVLNSKSDIVTLQMQISHKCLCLLSWIHEFHTLNCAHSLADGDLYVKLAKGLDSDLNAQTWGCQLNGDESFCEAGEPQVLNVQDMADSGVKWSTKRDHSKWAVSTKPNTSWTCFGDMNRSVSQYLRWGGAVCISNKDVNGYFKGFVKKTEPCDEPPDSCSSSEMFSQIEDLTENLEKLEL</sequence>
<reference evidence="5" key="2">
    <citation type="submission" date="2025-09" db="UniProtKB">
        <authorList>
            <consortium name="Ensembl"/>
        </authorList>
    </citation>
    <scope>IDENTIFICATION</scope>
</reference>
<organism evidence="5 6">
    <name type="scientific">Neogobius melanostomus</name>
    <name type="common">round goby</name>
    <dbReference type="NCBI Taxonomy" id="47308"/>
    <lineage>
        <taxon>Eukaryota</taxon>
        <taxon>Metazoa</taxon>
        <taxon>Chordata</taxon>
        <taxon>Craniata</taxon>
        <taxon>Vertebrata</taxon>
        <taxon>Euteleostomi</taxon>
        <taxon>Actinopterygii</taxon>
        <taxon>Neopterygii</taxon>
        <taxon>Teleostei</taxon>
        <taxon>Neoteleostei</taxon>
        <taxon>Acanthomorphata</taxon>
        <taxon>Gobiaria</taxon>
        <taxon>Gobiiformes</taxon>
        <taxon>Gobioidei</taxon>
        <taxon>Gobiidae</taxon>
        <taxon>Benthophilinae</taxon>
        <taxon>Neogobiini</taxon>
        <taxon>Neogobius</taxon>
    </lineage>
</organism>